<gene>
    <name evidence="2" type="ORF">PCOR1329_LOCUS42626</name>
</gene>
<reference evidence="2" key="1">
    <citation type="submission" date="2023-10" db="EMBL/GenBank/DDBJ databases">
        <authorList>
            <person name="Chen Y."/>
            <person name="Shah S."/>
            <person name="Dougan E. K."/>
            <person name="Thang M."/>
            <person name="Chan C."/>
        </authorList>
    </citation>
    <scope>NUCLEOTIDE SEQUENCE [LARGE SCALE GENOMIC DNA]</scope>
</reference>
<protein>
    <recommendedName>
        <fullName evidence="4">Inositol-polyphosphate 5-phosphatase</fullName>
    </recommendedName>
</protein>
<evidence type="ECO:0000313" key="2">
    <source>
        <dbReference type="EMBL" id="CAK0850116.1"/>
    </source>
</evidence>
<dbReference type="Proteomes" id="UP001189429">
    <property type="component" value="Unassembled WGS sequence"/>
</dbReference>
<accession>A0ABN9TV57</accession>
<evidence type="ECO:0000313" key="3">
    <source>
        <dbReference type="Proteomes" id="UP001189429"/>
    </source>
</evidence>
<dbReference type="InterPro" id="IPR036691">
    <property type="entry name" value="Endo/exonu/phosph_ase_sf"/>
</dbReference>
<name>A0ABN9TV57_9DINO</name>
<keyword evidence="3" id="KW-1185">Reference proteome</keyword>
<feature type="compositionally biased region" description="Low complexity" evidence="1">
    <location>
        <begin position="482"/>
        <end position="499"/>
    </location>
</feature>
<dbReference type="Gene3D" id="3.60.10.10">
    <property type="entry name" value="Endonuclease/exonuclease/phosphatase"/>
    <property type="match status" value="1"/>
</dbReference>
<evidence type="ECO:0000256" key="1">
    <source>
        <dbReference type="SAM" id="MobiDB-lite"/>
    </source>
</evidence>
<dbReference type="EMBL" id="CAUYUJ010015121">
    <property type="protein sequence ID" value="CAK0850116.1"/>
    <property type="molecule type" value="Genomic_DNA"/>
</dbReference>
<proteinExistence type="predicted"/>
<feature type="region of interest" description="Disordered" evidence="1">
    <location>
        <begin position="476"/>
        <end position="499"/>
    </location>
</feature>
<evidence type="ECO:0008006" key="4">
    <source>
        <dbReference type="Google" id="ProtNLM"/>
    </source>
</evidence>
<sequence length="590" mass="63024">AAEAAAAAAPVEPTMSFFCAEAAAAGGASSEAPADPAPAGSAAAAMPAEVRIRFYSFNMANSGDLRHIGALLGIRGRQDFASILSEPLADARLPDIVSMAMPEIPADERVVEALLAAHRGSRNPQPDGLLAASAISESVEGRENAVRGLIESLAGGYNGDLKTVLAFASSRFEEDKTGDLFGLFTDAMVGPYAVPNPSKAFLGRSLGGRDRGFHGYRFCFVGAHFPISKLSGVLEAEDPSREPLESAKRLCASELRNVLRKARAGSVLACRSTILFVHGDLNSRSMLLGSSLYDIMHEVLSDEVLQDAISHDLGIPPGRWYELDAQDTASALPATYKFRAQPSQQQVEAASRDKRELLRLGDLIEAASCARLFPNAPEISMDAHNPEAYRKVLKDAGDEFLDRWAIKFKEKEFKNYRFPACADRVIYWAPRGLASRISWEFPDGGTKVNHAQGGSDHRPVILEAVLRLAPAPLRSEAERAAEAGSEPPRRAGAAAASAQPGRVGRLSLLLDTQAGGEGDRAGPQAALMRRSMAQGSEDSFPRAGGSSALRGRPPKIEEVCSQGFTVFRRRHHCRRTAGAAGASGARRRSA</sequence>
<dbReference type="SUPFAM" id="SSF56219">
    <property type="entry name" value="DNase I-like"/>
    <property type="match status" value="1"/>
</dbReference>
<feature type="non-terminal residue" evidence="2">
    <location>
        <position position="1"/>
    </location>
</feature>
<organism evidence="2 3">
    <name type="scientific">Prorocentrum cordatum</name>
    <dbReference type="NCBI Taxonomy" id="2364126"/>
    <lineage>
        <taxon>Eukaryota</taxon>
        <taxon>Sar</taxon>
        <taxon>Alveolata</taxon>
        <taxon>Dinophyceae</taxon>
        <taxon>Prorocentrales</taxon>
        <taxon>Prorocentraceae</taxon>
        <taxon>Prorocentrum</taxon>
    </lineage>
</organism>
<comment type="caution">
    <text evidence="2">The sequence shown here is derived from an EMBL/GenBank/DDBJ whole genome shotgun (WGS) entry which is preliminary data.</text>
</comment>
<feature type="region of interest" description="Disordered" evidence="1">
    <location>
        <begin position="530"/>
        <end position="553"/>
    </location>
</feature>